<dbReference type="EMBL" id="JACSDZ010000003">
    <property type="protein sequence ID" value="KAF7409830.1"/>
    <property type="molecule type" value="Genomic_DNA"/>
</dbReference>
<evidence type="ECO:0000313" key="12">
    <source>
        <dbReference type="EMBL" id="KAF7409830.1"/>
    </source>
</evidence>
<evidence type="ECO:0000256" key="6">
    <source>
        <dbReference type="ARBA" id="ARBA00023054"/>
    </source>
</evidence>
<accession>A0A834NH09</accession>
<comment type="similarity">
    <text evidence="2">Belongs to the SFR1/MEI5 family.</text>
</comment>
<dbReference type="InterPro" id="IPR042429">
    <property type="entry name" value="SFR1"/>
</dbReference>
<evidence type="ECO:0000256" key="10">
    <source>
        <dbReference type="ARBA" id="ARBA00033234"/>
    </source>
</evidence>
<protein>
    <recommendedName>
        <fullName evidence="3">Swi5-dependent recombination DNA repair protein 1 homolog</fullName>
    </recommendedName>
    <alternativeName>
        <fullName evidence="10">Meiosis protein 5 homolog</fullName>
    </alternativeName>
</protein>
<evidence type="ECO:0000256" key="8">
    <source>
        <dbReference type="ARBA" id="ARBA00023204"/>
    </source>
</evidence>
<evidence type="ECO:0000256" key="3">
    <source>
        <dbReference type="ARBA" id="ARBA00014688"/>
    </source>
</evidence>
<evidence type="ECO:0000256" key="1">
    <source>
        <dbReference type="ARBA" id="ARBA00004123"/>
    </source>
</evidence>
<sequence length="184" mass="21541">MCEKTITSTHMKLKNSPAVNKPFRSLFSSSDVTPKRKSNIKNLEQVNFKSQARENTKRKLSQEMIVMKKMPRFDLENDMENIEIDESMNVFPSDLEALEKRISKKQKEIEILKNEISYCKKNNSDDLEADIKQWRYACQEALERLQKDLENKRGQVMTMEEILSSLGIPKSLVHYSTENDTFIK</sequence>
<keyword evidence="4" id="KW-0227">DNA damage</keyword>
<keyword evidence="13" id="KW-1185">Reference proteome</keyword>
<evidence type="ECO:0000256" key="9">
    <source>
        <dbReference type="ARBA" id="ARBA00023242"/>
    </source>
</evidence>
<name>A0A834NH09_VESGE</name>
<dbReference type="AlphaFoldDB" id="A0A834NH09"/>
<feature type="coiled-coil region" evidence="11">
    <location>
        <begin position="95"/>
        <end position="162"/>
    </location>
</feature>
<keyword evidence="6 11" id="KW-0175">Coiled coil</keyword>
<keyword evidence="5" id="KW-0805">Transcription regulation</keyword>
<dbReference type="PANTHER" id="PTHR28643">
    <property type="entry name" value="SWI5-DEPENDENT RECOMBINATION DNA REPAIR PROTEIN 1 HOMOLOG"/>
    <property type="match status" value="1"/>
</dbReference>
<dbReference type="Proteomes" id="UP000617340">
    <property type="component" value="Unassembled WGS sequence"/>
</dbReference>
<dbReference type="GO" id="GO:0000724">
    <property type="term" value="P:double-strand break repair via homologous recombination"/>
    <property type="evidence" value="ECO:0007669"/>
    <property type="project" value="InterPro"/>
</dbReference>
<proteinExistence type="inferred from homology"/>
<dbReference type="GO" id="GO:0032798">
    <property type="term" value="C:Swi5-Sfr1 complex"/>
    <property type="evidence" value="ECO:0007669"/>
    <property type="project" value="InterPro"/>
</dbReference>
<dbReference type="GO" id="GO:0003713">
    <property type="term" value="F:transcription coactivator activity"/>
    <property type="evidence" value="ECO:0007669"/>
    <property type="project" value="InterPro"/>
</dbReference>
<evidence type="ECO:0000256" key="2">
    <source>
        <dbReference type="ARBA" id="ARBA00008729"/>
    </source>
</evidence>
<dbReference type="Gene3D" id="6.10.140.1020">
    <property type="match status" value="1"/>
</dbReference>
<gene>
    <name evidence="12" type="ORF">HZH68_004211</name>
</gene>
<dbReference type="Pfam" id="PF10376">
    <property type="entry name" value="Mei5"/>
    <property type="match status" value="1"/>
</dbReference>
<evidence type="ECO:0000313" key="13">
    <source>
        <dbReference type="Proteomes" id="UP000617340"/>
    </source>
</evidence>
<evidence type="ECO:0000256" key="4">
    <source>
        <dbReference type="ARBA" id="ARBA00022763"/>
    </source>
</evidence>
<comment type="subcellular location">
    <subcellularLocation>
        <location evidence="1">Nucleus</location>
    </subcellularLocation>
</comment>
<dbReference type="PANTHER" id="PTHR28643:SF1">
    <property type="entry name" value="SWI5-DEPENDENT RECOMBINATION DNA REPAIR PROTEIN 1 HOMOLOG"/>
    <property type="match status" value="1"/>
</dbReference>
<reference evidence="12" key="1">
    <citation type="journal article" date="2020" name="G3 (Bethesda)">
        <title>High-Quality Assemblies for Three Invasive Social Wasps from the &lt;i&gt;Vespula&lt;/i&gt; Genus.</title>
        <authorList>
            <person name="Harrop T.W.R."/>
            <person name="Guhlin J."/>
            <person name="McLaughlin G.M."/>
            <person name="Permina E."/>
            <person name="Stockwell P."/>
            <person name="Gilligan J."/>
            <person name="Le Lec M.F."/>
            <person name="Gruber M.A.M."/>
            <person name="Quinn O."/>
            <person name="Lovegrove M."/>
            <person name="Duncan E.J."/>
            <person name="Remnant E.J."/>
            <person name="Van Eeckhoven J."/>
            <person name="Graham B."/>
            <person name="Knapp R.A."/>
            <person name="Langford K.W."/>
            <person name="Kronenberg Z."/>
            <person name="Press M.O."/>
            <person name="Eacker S.M."/>
            <person name="Wilson-Rankin E.E."/>
            <person name="Purcell J."/>
            <person name="Lester P.J."/>
            <person name="Dearden P.K."/>
        </authorList>
    </citation>
    <scope>NUCLEOTIDE SEQUENCE</scope>
    <source>
        <strain evidence="12">Linc-1</strain>
    </source>
</reference>
<evidence type="ECO:0000256" key="7">
    <source>
        <dbReference type="ARBA" id="ARBA00023163"/>
    </source>
</evidence>
<organism evidence="12 13">
    <name type="scientific">Vespula germanica</name>
    <name type="common">German yellow jacket</name>
    <name type="synonym">Paravespula germanica</name>
    <dbReference type="NCBI Taxonomy" id="30212"/>
    <lineage>
        <taxon>Eukaryota</taxon>
        <taxon>Metazoa</taxon>
        <taxon>Ecdysozoa</taxon>
        <taxon>Arthropoda</taxon>
        <taxon>Hexapoda</taxon>
        <taxon>Insecta</taxon>
        <taxon>Pterygota</taxon>
        <taxon>Neoptera</taxon>
        <taxon>Endopterygota</taxon>
        <taxon>Hymenoptera</taxon>
        <taxon>Apocrita</taxon>
        <taxon>Aculeata</taxon>
        <taxon>Vespoidea</taxon>
        <taxon>Vespidae</taxon>
        <taxon>Vespinae</taxon>
        <taxon>Vespula</taxon>
    </lineage>
</organism>
<evidence type="ECO:0000256" key="11">
    <source>
        <dbReference type="SAM" id="Coils"/>
    </source>
</evidence>
<keyword evidence="9" id="KW-0539">Nucleus</keyword>
<evidence type="ECO:0000256" key="5">
    <source>
        <dbReference type="ARBA" id="ARBA00023015"/>
    </source>
</evidence>
<dbReference type="InterPro" id="IPR018468">
    <property type="entry name" value="SFR1/Mei5"/>
</dbReference>
<keyword evidence="7" id="KW-0804">Transcription</keyword>
<comment type="caution">
    <text evidence="12">The sequence shown here is derived from an EMBL/GenBank/DDBJ whole genome shotgun (WGS) entry which is preliminary data.</text>
</comment>
<keyword evidence="8" id="KW-0234">DNA repair</keyword>